<dbReference type="EMBL" id="QJPH01000288">
    <property type="protein sequence ID" value="PZN80091.1"/>
    <property type="molecule type" value="Genomic_DNA"/>
</dbReference>
<evidence type="ECO:0000313" key="3">
    <source>
        <dbReference type="Proteomes" id="UP000249396"/>
    </source>
</evidence>
<gene>
    <name evidence="2" type="ORF">DM484_10465</name>
</gene>
<protein>
    <submittedName>
        <fullName evidence="2">DUF29 domain-containing protein</fullName>
    </submittedName>
</protein>
<reference evidence="2 3" key="1">
    <citation type="journal article" date="2018" name="Aquat. Microb. Ecol.">
        <title>Gammaproteobacterial methanotrophs dominate.</title>
        <authorList>
            <person name="Rissanen A.J."/>
            <person name="Saarenheimo J."/>
            <person name="Tiirola M."/>
            <person name="Peura S."/>
            <person name="Aalto S.L."/>
            <person name="Karvinen A."/>
            <person name="Nykanen H."/>
        </authorList>
    </citation>
    <scope>NUCLEOTIDE SEQUENCE [LARGE SCALE GENOMIC DNA]</scope>
    <source>
        <strain evidence="2">AMbin10</strain>
    </source>
</reference>
<dbReference type="Proteomes" id="UP000249396">
    <property type="component" value="Unassembled WGS sequence"/>
</dbReference>
<dbReference type="InterPro" id="IPR002636">
    <property type="entry name" value="DUF29"/>
</dbReference>
<dbReference type="AlphaFoldDB" id="A0A2W4R7K1"/>
<accession>A0A2W4R7K1</accession>
<evidence type="ECO:0000256" key="1">
    <source>
        <dbReference type="SAM" id="Coils"/>
    </source>
</evidence>
<keyword evidence="1" id="KW-0175">Coiled coil</keyword>
<feature type="coiled-coil region" evidence="1">
    <location>
        <begin position="71"/>
        <end position="98"/>
    </location>
</feature>
<comment type="caution">
    <text evidence="2">The sequence shown here is derived from an EMBL/GenBank/DDBJ whole genome shotgun (WGS) entry which is preliminary data.</text>
</comment>
<organism evidence="2 3">
    <name type="scientific">Candidatus Methylumidiphilus alinenensis</name>
    <dbReference type="NCBI Taxonomy" id="2202197"/>
    <lineage>
        <taxon>Bacteria</taxon>
        <taxon>Pseudomonadati</taxon>
        <taxon>Pseudomonadota</taxon>
        <taxon>Gammaproteobacteria</taxon>
        <taxon>Methylococcales</taxon>
        <taxon>Candidatus Methylumidiphilus</taxon>
    </lineage>
</organism>
<proteinExistence type="predicted"/>
<sequence>MNTQNYTEDFHAWALQNAQLLREGRLDDIDIDNIAEELEDMGGSKERELESRLGVLLAHLLKWVYQPERRGNSWQATIEEQRRRIERLLRKNPSLQSKLAECFCDAYGDARLIAVRETGFNKNSFPSDCPFTLVQTLDDAYWPD</sequence>
<dbReference type="PANTHER" id="PTHR34235">
    <property type="entry name" value="SLR1203 PROTEIN-RELATED"/>
    <property type="match status" value="1"/>
</dbReference>
<dbReference type="PANTHER" id="PTHR34235:SF4">
    <property type="entry name" value="SLR0291 PROTEIN"/>
    <property type="match status" value="1"/>
</dbReference>
<name>A0A2W4R7K1_9GAMM</name>
<dbReference type="Gene3D" id="1.20.1220.20">
    <property type="entry name" value="Uncharcterised protein PF01724"/>
    <property type="match status" value="1"/>
</dbReference>
<dbReference type="Pfam" id="PF01724">
    <property type="entry name" value="DUF29"/>
    <property type="match status" value="1"/>
</dbReference>
<evidence type="ECO:0000313" key="2">
    <source>
        <dbReference type="EMBL" id="PZN80091.1"/>
    </source>
</evidence>